<keyword evidence="3" id="KW-0804">Transcription</keyword>
<keyword evidence="4" id="KW-0472">Membrane</keyword>
<dbReference type="SMART" id="SM00342">
    <property type="entry name" value="HTH_ARAC"/>
    <property type="match status" value="1"/>
</dbReference>
<evidence type="ECO:0000313" key="7">
    <source>
        <dbReference type="Proteomes" id="UP000018720"/>
    </source>
</evidence>
<dbReference type="GO" id="GO:0003677">
    <property type="term" value="F:DNA binding"/>
    <property type="evidence" value="ECO:0007669"/>
    <property type="project" value="UniProtKB-KW"/>
</dbReference>
<evidence type="ECO:0000256" key="1">
    <source>
        <dbReference type="ARBA" id="ARBA00023015"/>
    </source>
</evidence>
<dbReference type="PROSITE" id="PS00041">
    <property type="entry name" value="HTH_ARAC_FAMILY_1"/>
    <property type="match status" value="1"/>
</dbReference>
<dbReference type="InterPro" id="IPR009057">
    <property type="entry name" value="Homeodomain-like_sf"/>
</dbReference>
<protein>
    <submittedName>
        <fullName evidence="6">DNA-binding helix-turn-helix protein</fullName>
    </submittedName>
</protein>
<comment type="caution">
    <text evidence="6">The sequence shown here is derived from an EMBL/GenBank/DDBJ whole genome shotgun (WGS) entry which is preliminary data.</text>
</comment>
<evidence type="ECO:0000259" key="5">
    <source>
        <dbReference type="PROSITE" id="PS01124"/>
    </source>
</evidence>
<keyword evidence="4" id="KW-1133">Transmembrane helix</keyword>
<feature type="transmembrane region" description="Helical" evidence="4">
    <location>
        <begin position="6"/>
        <end position="26"/>
    </location>
</feature>
<gene>
    <name evidence="6" type="ORF">LEP1GSC178_0823</name>
</gene>
<feature type="transmembrane region" description="Helical" evidence="4">
    <location>
        <begin position="38"/>
        <end position="58"/>
    </location>
</feature>
<feature type="transmembrane region" description="Helical" evidence="4">
    <location>
        <begin position="140"/>
        <end position="162"/>
    </location>
</feature>
<dbReference type="PANTHER" id="PTHR43280">
    <property type="entry name" value="ARAC-FAMILY TRANSCRIPTIONAL REGULATOR"/>
    <property type="match status" value="1"/>
</dbReference>
<reference evidence="6 7" key="1">
    <citation type="submission" date="2012-08" db="EMBL/GenBank/DDBJ databases">
        <authorList>
            <person name="Harkins D.M."/>
            <person name="Durkin A.S."/>
            <person name="Selengut J.D."/>
            <person name="Sanka R."/>
            <person name="DePew J."/>
            <person name="Purushe J."/>
            <person name="Matthias M.A."/>
            <person name="Vinetz J.M."/>
            <person name="Sutton G.G."/>
            <person name="Nelson W.C."/>
            <person name="Fouts D.E."/>
        </authorList>
    </citation>
    <scope>NUCLEOTIDE SEQUENCE [LARGE SCALE GENOMIC DNA]</scope>
    <source>
        <strain evidence="6 7">MMD4847</strain>
    </source>
</reference>
<evidence type="ECO:0000256" key="3">
    <source>
        <dbReference type="ARBA" id="ARBA00023163"/>
    </source>
</evidence>
<dbReference type="PANTHER" id="PTHR43280:SF29">
    <property type="entry name" value="ARAC-FAMILY TRANSCRIPTIONAL REGULATOR"/>
    <property type="match status" value="1"/>
</dbReference>
<dbReference type="Proteomes" id="UP000018720">
    <property type="component" value="Unassembled WGS sequence"/>
</dbReference>
<evidence type="ECO:0000256" key="2">
    <source>
        <dbReference type="ARBA" id="ARBA00023125"/>
    </source>
</evidence>
<dbReference type="EMBL" id="AHOM02000010">
    <property type="protein sequence ID" value="EJZ40622.1"/>
    <property type="molecule type" value="Genomic_DNA"/>
</dbReference>
<feature type="transmembrane region" description="Helical" evidence="4">
    <location>
        <begin position="70"/>
        <end position="91"/>
    </location>
</feature>
<proteinExistence type="predicted"/>
<dbReference type="InterPro" id="IPR018062">
    <property type="entry name" value="HTH_AraC-typ_CS"/>
</dbReference>
<keyword evidence="4" id="KW-0812">Transmembrane</keyword>
<keyword evidence="7" id="KW-1185">Reference proteome</keyword>
<feature type="transmembrane region" description="Helical" evidence="4">
    <location>
        <begin position="103"/>
        <end position="120"/>
    </location>
</feature>
<organism evidence="6 7">
    <name type="scientific">Leptospira licerasiae str. MMD4847</name>
    <dbReference type="NCBI Taxonomy" id="1049971"/>
    <lineage>
        <taxon>Bacteria</taxon>
        <taxon>Pseudomonadati</taxon>
        <taxon>Spirochaetota</taxon>
        <taxon>Spirochaetia</taxon>
        <taxon>Leptospirales</taxon>
        <taxon>Leptospiraceae</taxon>
        <taxon>Leptospira</taxon>
    </lineage>
</organism>
<dbReference type="Pfam" id="PF12833">
    <property type="entry name" value="HTH_18"/>
    <property type="match status" value="1"/>
</dbReference>
<evidence type="ECO:0000313" key="6">
    <source>
        <dbReference type="EMBL" id="EJZ40622.1"/>
    </source>
</evidence>
<dbReference type="SUPFAM" id="SSF46689">
    <property type="entry name" value="Homeodomain-like"/>
    <property type="match status" value="1"/>
</dbReference>
<name>A0ABN0H4M1_9LEPT</name>
<feature type="domain" description="HTH araC/xylS-type" evidence="5">
    <location>
        <begin position="254"/>
        <end position="355"/>
    </location>
</feature>
<feature type="transmembrane region" description="Helical" evidence="4">
    <location>
        <begin position="200"/>
        <end position="219"/>
    </location>
</feature>
<keyword evidence="1" id="KW-0805">Transcription regulation</keyword>
<keyword evidence="2 6" id="KW-0238">DNA-binding</keyword>
<dbReference type="PROSITE" id="PS01124">
    <property type="entry name" value="HTH_ARAC_FAMILY_2"/>
    <property type="match status" value="1"/>
</dbReference>
<evidence type="ECO:0000256" key="4">
    <source>
        <dbReference type="SAM" id="Phobius"/>
    </source>
</evidence>
<sequence>MPELLGWFSDGMILFGGFLSFLLAIGEFPSDRKHRFQVYLSFTLVSLGFMQLSGSLVLNQNAGQDLNLKLWNLPLLYLPPTFAFLTLLAFLKEDFRYKAVHSLFFLPFLVCLGAVLFFRLGEYSGPATSTEIHRNIQDPISGIGILYIGAGIFSLGFVFPIFKILPQISELKFKILFGIFALDCLIVSVFGMIGLIFDPIFLKLALLTVTLAVSLVYYIRRKYFDFPEAIRSDIAKSKYSRTRLEGLEIDPILEKLNFLFESEKIHRREDLSLAELAKELSLTTHQFSELINNRIGKGYFALINHHRIEDAKRLLSETDKTVLEIAMTVGFNNRSSFNEAFLKLTQKTPISYRKMCKPL</sequence>
<dbReference type="InterPro" id="IPR018060">
    <property type="entry name" value="HTH_AraC"/>
</dbReference>
<dbReference type="Gene3D" id="1.10.10.60">
    <property type="entry name" value="Homeodomain-like"/>
    <property type="match status" value="1"/>
</dbReference>
<dbReference type="RefSeq" id="WP_008594384.1">
    <property type="nucleotide sequence ID" value="NZ_AHOM02000010.1"/>
</dbReference>
<accession>A0ABN0H4M1</accession>
<feature type="transmembrane region" description="Helical" evidence="4">
    <location>
        <begin position="174"/>
        <end position="194"/>
    </location>
</feature>